<protein>
    <recommendedName>
        <fullName evidence="8">MSP domain-containing protein</fullName>
    </recommendedName>
</protein>
<keyword evidence="11" id="KW-1185">Reference proteome</keyword>
<dbReference type="PANTHER" id="PTHR10809:SF6">
    <property type="entry name" value="AT11025P-RELATED"/>
    <property type="match status" value="1"/>
</dbReference>
<organism evidence="9">
    <name type="scientific">Pycnococcus provasolii</name>
    <dbReference type="NCBI Taxonomy" id="41880"/>
    <lineage>
        <taxon>Eukaryota</taxon>
        <taxon>Viridiplantae</taxon>
        <taxon>Chlorophyta</taxon>
        <taxon>Pseudoscourfieldiophyceae</taxon>
        <taxon>Pseudoscourfieldiales</taxon>
        <taxon>Pycnococcaceae</taxon>
        <taxon>Pycnococcus</taxon>
    </lineage>
</organism>
<dbReference type="Proteomes" id="UP000660262">
    <property type="component" value="Unassembled WGS sequence"/>
</dbReference>
<dbReference type="AlphaFoldDB" id="A0A6T5WJH5"/>
<name>A0A6T5WJH5_9CHLO</name>
<sequence>MSSSDNIVSVSPKSLSFKFELKKQATTILSLRNLSSSEYAAFKVKTTKPKKYCVRPNQGKIPPQGVVEVQVILSPQSEMPAELDKHKFLVQAMACGADTEVTRELFDGKESKVMDTRLTVAYVTPNPPSPVREEPDAGRSEAREGASERSEPGGGGGASVSQLRAENAKLRGNVSQLEAKTKLLDKDGPARVAFAGGFTLVHVLVIAILAFLLGRFT</sequence>
<dbReference type="InterPro" id="IPR000535">
    <property type="entry name" value="MSP_dom"/>
</dbReference>
<dbReference type="EMBL" id="BNJQ01000008">
    <property type="protein sequence ID" value="GHP04630.1"/>
    <property type="molecule type" value="Genomic_DNA"/>
</dbReference>
<accession>A0A6T5WJH5</accession>
<dbReference type="OrthoDB" id="264603at2759"/>
<proteinExistence type="inferred from homology"/>
<dbReference type="InterPro" id="IPR013783">
    <property type="entry name" value="Ig-like_fold"/>
</dbReference>
<evidence type="ECO:0000256" key="7">
    <source>
        <dbReference type="SAM" id="Phobius"/>
    </source>
</evidence>
<evidence type="ECO:0000256" key="3">
    <source>
        <dbReference type="ARBA" id="ARBA00022692"/>
    </source>
</evidence>
<dbReference type="SUPFAM" id="SSF49354">
    <property type="entry name" value="PapD-like"/>
    <property type="match status" value="1"/>
</dbReference>
<feature type="region of interest" description="Disordered" evidence="6">
    <location>
        <begin position="122"/>
        <end position="161"/>
    </location>
</feature>
<feature type="domain" description="MSP" evidence="8">
    <location>
        <begin position="7"/>
        <end position="123"/>
    </location>
</feature>
<dbReference type="PROSITE" id="PS50202">
    <property type="entry name" value="MSP"/>
    <property type="match status" value="1"/>
</dbReference>
<evidence type="ECO:0000313" key="10">
    <source>
        <dbReference type="EMBL" id="GHP04630.1"/>
    </source>
</evidence>
<dbReference type="GO" id="GO:0061817">
    <property type="term" value="P:endoplasmic reticulum-plasma membrane tethering"/>
    <property type="evidence" value="ECO:0007669"/>
    <property type="project" value="TreeGrafter"/>
</dbReference>
<gene>
    <name evidence="9" type="ORF">PPRO1472_LOCUS1540</name>
    <name evidence="10" type="ORF">PPROV_000338400</name>
</gene>
<evidence type="ECO:0000256" key="5">
    <source>
        <dbReference type="ARBA" id="ARBA00023136"/>
    </source>
</evidence>
<dbReference type="EMBL" id="HBDW01002218">
    <property type="protein sequence ID" value="CAD8218098.1"/>
    <property type="molecule type" value="Transcribed_RNA"/>
</dbReference>
<evidence type="ECO:0000256" key="1">
    <source>
        <dbReference type="ARBA" id="ARBA00004211"/>
    </source>
</evidence>
<dbReference type="GO" id="GO:0005886">
    <property type="term" value="C:plasma membrane"/>
    <property type="evidence" value="ECO:0007669"/>
    <property type="project" value="TreeGrafter"/>
</dbReference>
<evidence type="ECO:0000256" key="6">
    <source>
        <dbReference type="SAM" id="MobiDB-lite"/>
    </source>
</evidence>
<dbReference type="Pfam" id="PF00635">
    <property type="entry name" value="Motile_Sperm"/>
    <property type="match status" value="1"/>
</dbReference>
<dbReference type="InterPro" id="IPR016763">
    <property type="entry name" value="VAP"/>
</dbReference>
<evidence type="ECO:0000256" key="4">
    <source>
        <dbReference type="ARBA" id="ARBA00022989"/>
    </source>
</evidence>
<evidence type="ECO:0000313" key="11">
    <source>
        <dbReference type="Proteomes" id="UP000660262"/>
    </source>
</evidence>
<dbReference type="Gene3D" id="2.60.40.10">
    <property type="entry name" value="Immunoglobulins"/>
    <property type="match status" value="1"/>
</dbReference>
<evidence type="ECO:0000313" key="9">
    <source>
        <dbReference type="EMBL" id="CAD8218098.1"/>
    </source>
</evidence>
<comment type="similarity">
    <text evidence="2">Belongs to the VAMP-associated protein (VAP) (TC 9.B.17) family.</text>
</comment>
<comment type="subcellular location">
    <subcellularLocation>
        <location evidence="1">Membrane</location>
        <topology evidence="1">Single-pass type IV membrane protein</topology>
    </subcellularLocation>
</comment>
<dbReference type="GO" id="GO:0005789">
    <property type="term" value="C:endoplasmic reticulum membrane"/>
    <property type="evidence" value="ECO:0007669"/>
    <property type="project" value="InterPro"/>
</dbReference>
<keyword evidence="4 7" id="KW-1133">Transmembrane helix</keyword>
<feature type="compositionally biased region" description="Basic and acidic residues" evidence="6">
    <location>
        <begin position="131"/>
        <end position="151"/>
    </location>
</feature>
<reference evidence="10" key="1">
    <citation type="submission" date="2020-10" db="EMBL/GenBank/DDBJ databases">
        <title>Unveiling of a novel bifunctional photoreceptor, Dualchrome1, isolated from a cosmopolitan green alga.</title>
        <authorList>
            <person name="Suzuki S."/>
            <person name="Kawachi M."/>
        </authorList>
    </citation>
    <scope>NUCLEOTIDE SEQUENCE</scope>
    <source>
        <strain evidence="10">NIES 2893</strain>
    </source>
</reference>
<reference evidence="9" key="2">
    <citation type="submission" date="2021-01" db="EMBL/GenBank/DDBJ databases">
        <authorList>
            <person name="Corre E."/>
            <person name="Pelletier E."/>
            <person name="Niang G."/>
            <person name="Scheremetjew M."/>
            <person name="Finn R."/>
            <person name="Kale V."/>
            <person name="Holt S."/>
            <person name="Cochrane G."/>
            <person name="Meng A."/>
            <person name="Brown T."/>
            <person name="Cohen L."/>
        </authorList>
    </citation>
    <scope>NUCLEOTIDE SEQUENCE</scope>
    <source>
        <strain evidence="9">RCC251</strain>
    </source>
</reference>
<keyword evidence="5 7" id="KW-0472">Membrane</keyword>
<feature type="transmembrane region" description="Helical" evidence="7">
    <location>
        <begin position="192"/>
        <end position="213"/>
    </location>
</feature>
<dbReference type="InterPro" id="IPR008962">
    <property type="entry name" value="PapD-like_sf"/>
</dbReference>
<dbReference type="PIRSF" id="PIRSF019693">
    <property type="entry name" value="VAMP-associated"/>
    <property type="match status" value="1"/>
</dbReference>
<dbReference type="GO" id="GO:0090158">
    <property type="term" value="P:endoplasmic reticulum membrane organization"/>
    <property type="evidence" value="ECO:0007669"/>
    <property type="project" value="TreeGrafter"/>
</dbReference>
<keyword evidence="3 7" id="KW-0812">Transmembrane</keyword>
<dbReference type="PANTHER" id="PTHR10809">
    <property type="entry name" value="VESICLE-ASSOCIATED MEMBRANE PROTEIN-ASSOCIATED PROTEIN"/>
    <property type="match status" value="1"/>
</dbReference>
<evidence type="ECO:0000259" key="8">
    <source>
        <dbReference type="PROSITE" id="PS50202"/>
    </source>
</evidence>
<evidence type="ECO:0000256" key="2">
    <source>
        <dbReference type="ARBA" id="ARBA00008932"/>
    </source>
</evidence>